<dbReference type="PANTHER" id="PTHR44013">
    <property type="entry name" value="ZINC-TYPE ALCOHOL DEHYDROGENASE-LIKE PROTEIN C16A3.02C"/>
    <property type="match status" value="1"/>
</dbReference>
<dbReference type="GO" id="GO:0016491">
    <property type="term" value="F:oxidoreductase activity"/>
    <property type="evidence" value="ECO:0007669"/>
    <property type="project" value="InterPro"/>
</dbReference>
<dbReference type="InterPro" id="IPR020843">
    <property type="entry name" value="ER"/>
</dbReference>
<dbReference type="InterPro" id="IPR052733">
    <property type="entry name" value="Chloroplast_QOR"/>
</dbReference>
<dbReference type="PROSITE" id="PS01162">
    <property type="entry name" value="QOR_ZETA_CRYSTAL"/>
    <property type="match status" value="1"/>
</dbReference>
<dbReference type="STRING" id="192904.SAMN04488514_10936"/>
<name>A0A1G9TE61_9FLAO</name>
<evidence type="ECO:0000313" key="3">
    <source>
        <dbReference type="Proteomes" id="UP000199440"/>
    </source>
</evidence>
<dbReference type="InterPro" id="IPR002364">
    <property type="entry name" value="Quin_OxRdtase/zeta-crystal_CS"/>
</dbReference>
<protein>
    <submittedName>
        <fullName evidence="2">NADPH:quinone reductase</fullName>
    </submittedName>
</protein>
<feature type="domain" description="Enoyl reductase (ER)" evidence="1">
    <location>
        <begin position="14"/>
        <end position="322"/>
    </location>
</feature>
<evidence type="ECO:0000313" key="2">
    <source>
        <dbReference type="EMBL" id="SDM46021.1"/>
    </source>
</evidence>
<accession>A0A1G9TE61</accession>
<gene>
    <name evidence="2" type="ORF">SAMN04488514_10936</name>
</gene>
<dbReference type="GO" id="GO:0008270">
    <property type="term" value="F:zinc ion binding"/>
    <property type="evidence" value="ECO:0007669"/>
    <property type="project" value="InterPro"/>
</dbReference>
<organism evidence="2 3">
    <name type="scientific">Kriegella aquimaris</name>
    <dbReference type="NCBI Taxonomy" id="192904"/>
    <lineage>
        <taxon>Bacteria</taxon>
        <taxon>Pseudomonadati</taxon>
        <taxon>Bacteroidota</taxon>
        <taxon>Flavobacteriia</taxon>
        <taxon>Flavobacteriales</taxon>
        <taxon>Flavobacteriaceae</taxon>
        <taxon>Kriegella</taxon>
    </lineage>
</organism>
<dbReference type="SUPFAM" id="SSF50129">
    <property type="entry name" value="GroES-like"/>
    <property type="match status" value="1"/>
</dbReference>
<dbReference type="Pfam" id="PF13602">
    <property type="entry name" value="ADH_zinc_N_2"/>
    <property type="match status" value="1"/>
</dbReference>
<dbReference type="SMART" id="SM00829">
    <property type="entry name" value="PKS_ER"/>
    <property type="match status" value="1"/>
</dbReference>
<keyword evidence="3" id="KW-1185">Reference proteome</keyword>
<dbReference type="PANTHER" id="PTHR44013:SF1">
    <property type="entry name" value="ZINC-TYPE ALCOHOL DEHYDROGENASE-LIKE PROTEIN C16A3.02C"/>
    <property type="match status" value="1"/>
</dbReference>
<sequence>MSKYMKAFVCEKYGPPQLLKIQEVPQPTPKENEVLLRIRATAINDYDWSMVRGKPYLYRLMFGIRKPKRQIPGMELAGTIEAIGSNVKKLKIGDAVYGDISDYGFGSFAEFICIHEKAVVEKPETMKFDEAASLPHAALLALQGLRKGNIKKGQRILINGGGGGVGFFGLQLAKLHECEVTGVDTGKKLETMKSLGFDYVIDYKKEDFTRSHQKYDLVLDCKTNRSPLAYVRSLKLEASYITVGGKPHRLLQMLCYKKFISLFHKKQLSILSLKPNQGLEEINQLYIQGKLKCVIDGPHTFKKIPELITYFGRGEHIGKIVVVL</sequence>
<dbReference type="AlphaFoldDB" id="A0A1G9TE61"/>
<dbReference type="Pfam" id="PF08240">
    <property type="entry name" value="ADH_N"/>
    <property type="match status" value="1"/>
</dbReference>
<dbReference type="Gene3D" id="3.90.180.10">
    <property type="entry name" value="Medium-chain alcohol dehydrogenases, catalytic domain"/>
    <property type="match status" value="1"/>
</dbReference>
<dbReference type="InterPro" id="IPR013154">
    <property type="entry name" value="ADH-like_N"/>
</dbReference>
<dbReference type="SUPFAM" id="SSF51735">
    <property type="entry name" value="NAD(P)-binding Rossmann-fold domains"/>
    <property type="match status" value="1"/>
</dbReference>
<dbReference type="InterPro" id="IPR036291">
    <property type="entry name" value="NAD(P)-bd_dom_sf"/>
</dbReference>
<dbReference type="Proteomes" id="UP000199440">
    <property type="component" value="Unassembled WGS sequence"/>
</dbReference>
<reference evidence="2 3" key="1">
    <citation type="submission" date="2016-10" db="EMBL/GenBank/DDBJ databases">
        <authorList>
            <person name="de Groot N.N."/>
        </authorList>
    </citation>
    <scope>NUCLEOTIDE SEQUENCE [LARGE SCALE GENOMIC DNA]</scope>
    <source>
        <strain evidence="2 3">DSM 19886</strain>
    </source>
</reference>
<dbReference type="InterPro" id="IPR011032">
    <property type="entry name" value="GroES-like_sf"/>
</dbReference>
<dbReference type="CDD" id="cd08267">
    <property type="entry name" value="MDR1"/>
    <property type="match status" value="1"/>
</dbReference>
<dbReference type="RefSeq" id="WP_245731510.1">
    <property type="nucleotide sequence ID" value="NZ_FNGV01000009.1"/>
</dbReference>
<dbReference type="Gene3D" id="3.40.50.720">
    <property type="entry name" value="NAD(P)-binding Rossmann-like Domain"/>
    <property type="match status" value="1"/>
</dbReference>
<proteinExistence type="predicted"/>
<dbReference type="EMBL" id="FNGV01000009">
    <property type="protein sequence ID" value="SDM46021.1"/>
    <property type="molecule type" value="Genomic_DNA"/>
</dbReference>
<evidence type="ECO:0000259" key="1">
    <source>
        <dbReference type="SMART" id="SM00829"/>
    </source>
</evidence>